<gene>
    <name evidence="2" type="ORF">EJB05_41700</name>
</gene>
<dbReference type="PANTHER" id="PTHR31589:SF244">
    <property type="entry name" value="OS06G0670633 PROTEIN"/>
    <property type="match status" value="1"/>
</dbReference>
<dbReference type="Pfam" id="PF03080">
    <property type="entry name" value="Neprosin"/>
    <property type="match status" value="1"/>
</dbReference>
<dbReference type="AlphaFoldDB" id="A0A5J9TA46"/>
<evidence type="ECO:0000313" key="2">
    <source>
        <dbReference type="EMBL" id="TVU08300.1"/>
    </source>
</evidence>
<comment type="caution">
    <text evidence="2">The sequence shown here is derived from an EMBL/GenBank/DDBJ whole genome shotgun (WGS) entry which is preliminary data.</text>
</comment>
<dbReference type="InterPro" id="IPR004314">
    <property type="entry name" value="Neprosin"/>
</dbReference>
<evidence type="ECO:0000313" key="3">
    <source>
        <dbReference type="Proteomes" id="UP000324897"/>
    </source>
</evidence>
<dbReference type="PANTHER" id="PTHR31589">
    <property type="entry name" value="PROTEIN, PUTATIVE (DUF239)-RELATED-RELATED"/>
    <property type="match status" value="1"/>
</dbReference>
<dbReference type="Gramene" id="TVU08300">
    <property type="protein sequence ID" value="TVU08300"/>
    <property type="gene ID" value="EJB05_41700"/>
</dbReference>
<dbReference type="Proteomes" id="UP000324897">
    <property type="component" value="Chromosome 3"/>
</dbReference>
<feature type="domain" description="Neprosin PEP catalytic" evidence="1">
    <location>
        <begin position="71"/>
        <end position="312"/>
    </location>
</feature>
<dbReference type="PROSITE" id="PS52045">
    <property type="entry name" value="NEPROSIN_PEP_CD"/>
    <property type="match status" value="1"/>
</dbReference>
<protein>
    <recommendedName>
        <fullName evidence="1">Neprosin PEP catalytic domain-containing protein</fullName>
    </recommendedName>
</protein>
<keyword evidence="3" id="KW-1185">Reference proteome</keyword>
<accession>A0A5J9TA46</accession>
<evidence type="ECO:0000259" key="1">
    <source>
        <dbReference type="PROSITE" id="PS52045"/>
    </source>
</evidence>
<organism evidence="2 3">
    <name type="scientific">Eragrostis curvula</name>
    <name type="common">weeping love grass</name>
    <dbReference type="NCBI Taxonomy" id="38414"/>
    <lineage>
        <taxon>Eukaryota</taxon>
        <taxon>Viridiplantae</taxon>
        <taxon>Streptophyta</taxon>
        <taxon>Embryophyta</taxon>
        <taxon>Tracheophyta</taxon>
        <taxon>Spermatophyta</taxon>
        <taxon>Magnoliopsida</taxon>
        <taxon>Liliopsida</taxon>
        <taxon>Poales</taxon>
        <taxon>Poaceae</taxon>
        <taxon>PACMAD clade</taxon>
        <taxon>Chloridoideae</taxon>
        <taxon>Eragrostideae</taxon>
        <taxon>Eragrostidinae</taxon>
        <taxon>Eragrostis</taxon>
    </lineage>
</organism>
<proteinExistence type="predicted"/>
<dbReference type="InterPro" id="IPR053168">
    <property type="entry name" value="Glutamic_endopeptidase"/>
</dbReference>
<dbReference type="OrthoDB" id="1858978at2759"/>
<reference evidence="2 3" key="1">
    <citation type="journal article" date="2019" name="Sci. Rep.">
        <title>A high-quality genome of Eragrostis curvula grass provides insights into Poaceae evolution and supports new strategies to enhance forage quality.</title>
        <authorList>
            <person name="Carballo J."/>
            <person name="Santos B.A.C.M."/>
            <person name="Zappacosta D."/>
            <person name="Garbus I."/>
            <person name="Selva J.P."/>
            <person name="Gallo C.A."/>
            <person name="Diaz A."/>
            <person name="Albertini E."/>
            <person name="Caccamo M."/>
            <person name="Echenique V."/>
        </authorList>
    </citation>
    <scope>NUCLEOTIDE SEQUENCE [LARGE SCALE GENOMIC DNA]</scope>
    <source>
        <strain evidence="3">cv. Victoria</strain>
        <tissue evidence="2">Leaf</tissue>
    </source>
</reference>
<feature type="non-terminal residue" evidence="2">
    <location>
        <position position="1"/>
    </location>
</feature>
<name>A0A5J9TA46_9POAL</name>
<dbReference type="Gene3D" id="3.90.1320.10">
    <property type="entry name" value="Outer-capsid protein sigma 3, large lobe"/>
    <property type="match status" value="1"/>
</dbReference>
<dbReference type="EMBL" id="RWGY01000039">
    <property type="protein sequence ID" value="TVU08300.1"/>
    <property type="molecule type" value="Genomic_DNA"/>
</dbReference>
<sequence>MRNPVLDTHVDVDWAEAPELRDKIILHTWNNPCYVLPVPAGEVIGLLKNGVYFFNYEYQLEDGMLQGAYSLCRFDWLERVITVVKRLPGNWDWAQGRWFLPTLKHAFAHFHLAFTVLKSVTEGSKSLAILQVQPSFYGDSKTHFSVRWTADGYKSTGCTDLKCDGFVPVNNAPITPGDSLEGKSKISIKIFKKKDDGDWWLYFGHDGGSITPVGFWPKKLFNSLTDHANVIIWGGYAGSNVGEPSPPMGNGQWPGKNSATFQNIQFVDINENGYAPPPWPAGVSSDVTHKQCYQVSVFTNDMFYYGGPGGCTD</sequence>